<evidence type="ECO:0000256" key="3">
    <source>
        <dbReference type="ARBA" id="ARBA00022490"/>
    </source>
</evidence>
<dbReference type="Gene3D" id="3.70.10.10">
    <property type="match status" value="1"/>
</dbReference>
<evidence type="ECO:0000256" key="8">
    <source>
        <dbReference type="ARBA" id="ARBA00023125"/>
    </source>
</evidence>
<comment type="similarity">
    <text evidence="2 9">Belongs to the beta sliding clamp family.</text>
</comment>
<keyword evidence="7 9" id="KW-0239">DNA-directed DNA polymerase</keyword>
<dbReference type="GO" id="GO:0005737">
    <property type="term" value="C:cytoplasm"/>
    <property type="evidence" value="ECO:0007669"/>
    <property type="project" value="UniProtKB-SubCell"/>
</dbReference>
<protein>
    <recommendedName>
        <fullName evidence="9">Beta sliding clamp</fullName>
    </recommendedName>
</protein>
<gene>
    <name evidence="13" type="ORF">UY83_C0008G0013</name>
</gene>
<evidence type="ECO:0000256" key="4">
    <source>
        <dbReference type="ARBA" id="ARBA00022679"/>
    </source>
</evidence>
<dbReference type="Gene3D" id="3.10.150.10">
    <property type="entry name" value="DNA Polymerase III, subunit A, domain 2"/>
    <property type="match status" value="1"/>
</dbReference>
<keyword evidence="4 9" id="KW-0808">Transferase</keyword>
<dbReference type="GO" id="GO:0003887">
    <property type="term" value="F:DNA-directed DNA polymerase activity"/>
    <property type="evidence" value="ECO:0007669"/>
    <property type="project" value="UniProtKB-UniRule"/>
</dbReference>
<keyword evidence="8" id="KW-0238">DNA-binding</keyword>
<dbReference type="PANTHER" id="PTHR30478">
    <property type="entry name" value="DNA POLYMERASE III SUBUNIT BETA"/>
    <property type="match status" value="1"/>
</dbReference>
<reference evidence="13 14" key="1">
    <citation type="journal article" date="2015" name="Nature">
        <title>rRNA introns, odd ribosomes, and small enigmatic genomes across a large radiation of phyla.</title>
        <authorList>
            <person name="Brown C.T."/>
            <person name="Hug L.A."/>
            <person name="Thomas B.C."/>
            <person name="Sharon I."/>
            <person name="Castelle C.J."/>
            <person name="Singh A."/>
            <person name="Wilkins M.J."/>
            <person name="Williams K.H."/>
            <person name="Banfield J.F."/>
        </authorList>
    </citation>
    <scope>NUCLEOTIDE SEQUENCE [LARGE SCALE GENOMIC DNA]</scope>
</reference>
<organism evidence="13 14">
    <name type="scientific">Candidatus Adlerbacteria bacterium GW2011_GWA1_54_10</name>
    <dbReference type="NCBI Taxonomy" id="1618605"/>
    <lineage>
        <taxon>Bacteria</taxon>
        <taxon>Candidatus Adleribacteriota</taxon>
    </lineage>
</organism>
<comment type="subcellular location">
    <subcellularLocation>
        <location evidence="1 9">Cytoplasm</location>
    </subcellularLocation>
</comment>
<evidence type="ECO:0000256" key="5">
    <source>
        <dbReference type="ARBA" id="ARBA00022695"/>
    </source>
</evidence>
<dbReference type="GO" id="GO:0009360">
    <property type="term" value="C:DNA polymerase III complex"/>
    <property type="evidence" value="ECO:0007669"/>
    <property type="project" value="InterPro"/>
</dbReference>
<dbReference type="EMBL" id="LCRO01000008">
    <property type="protein sequence ID" value="KKW35425.1"/>
    <property type="molecule type" value="Genomic_DNA"/>
</dbReference>
<comment type="subunit">
    <text evidence="9">Forms a ring-shaped head-to-tail homodimer around DNA.</text>
</comment>
<name>A0A0G1XWW1_9BACT</name>
<dbReference type="GO" id="GO:0003677">
    <property type="term" value="F:DNA binding"/>
    <property type="evidence" value="ECO:0007669"/>
    <property type="project" value="UniProtKB-UniRule"/>
</dbReference>
<feature type="domain" description="DNA polymerase III beta sliding clamp central" evidence="11">
    <location>
        <begin position="128"/>
        <end position="241"/>
    </location>
</feature>
<evidence type="ECO:0000313" key="13">
    <source>
        <dbReference type="EMBL" id="KKW35425.1"/>
    </source>
</evidence>
<dbReference type="Pfam" id="PF02767">
    <property type="entry name" value="DNA_pol3_beta_2"/>
    <property type="match status" value="1"/>
</dbReference>
<evidence type="ECO:0000256" key="2">
    <source>
        <dbReference type="ARBA" id="ARBA00010752"/>
    </source>
</evidence>
<dbReference type="Pfam" id="PF02768">
    <property type="entry name" value="DNA_pol3_beta_3"/>
    <property type="match status" value="1"/>
</dbReference>
<evidence type="ECO:0000256" key="1">
    <source>
        <dbReference type="ARBA" id="ARBA00004496"/>
    </source>
</evidence>
<dbReference type="PIRSF" id="PIRSF000804">
    <property type="entry name" value="DNA_pol_III_b"/>
    <property type="match status" value="1"/>
</dbReference>
<dbReference type="InterPro" id="IPR022635">
    <property type="entry name" value="DNA_polIII_beta_C"/>
</dbReference>
<dbReference type="NCBIfam" id="TIGR00663">
    <property type="entry name" value="dnan"/>
    <property type="match status" value="1"/>
</dbReference>
<dbReference type="Pfam" id="PF00712">
    <property type="entry name" value="DNA_pol3_beta"/>
    <property type="match status" value="1"/>
</dbReference>
<comment type="caution">
    <text evidence="13">The sequence shown here is derived from an EMBL/GenBank/DDBJ whole genome shotgun (WGS) entry which is preliminary data.</text>
</comment>
<evidence type="ECO:0000259" key="10">
    <source>
        <dbReference type="Pfam" id="PF00712"/>
    </source>
</evidence>
<accession>A0A0G1XWW1</accession>
<feature type="domain" description="DNA polymerase III beta sliding clamp C-terminal" evidence="12">
    <location>
        <begin position="243"/>
        <end position="363"/>
    </location>
</feature>
<comment type="function">
    <text evidence="9">Confers DNA tethering and processivity to DNA polymerases and other proteins. Acts as a clamp, forming a ring around DNA (a reaction catalyzed by the clamp-loading complex) which diffuses in an ATP-independent manner freely and bidirectionally along dsDNA. Initially characterized for its ability to contact the catalytic subunit of DNA polymerase III (Pol III), a complex, multichain enzyme responsible for most of the replicative synthesis in bacteria; Pol III exhibits 3'-5' exonuclease proofreading activity. The beta chain is required for initiation of replication as well as for processivity of DNA replication.</text>
</comment>
<dbReference type="CDD" id="cd00140">
    <property type="entry name" value="beta_clamp"/>
    <property type="match status" value="1"/>
</dbReference>
<dbReference type="SUPFAM" id="SSF55979">
    <property type="entry name" value="DNA clamp"/>
    <property type="match status" value="3"/>
</dbReference>
<keyword evidence="6 9" id="KW-0235">DNA replication</keyword>
<dbReference type="PANTHER" id="PTHR30478:SF0">
    <property type="entry name" value="BETA SLIDING CLAMP"/>
    <property type="match status" value="1"/>
</dbReference>
<dbReference type="GO" id="GO:0008408">
    <property type="term" value="F:3'-5' exonuclease activity"/>
    <property type="evidence" value="ECO:0007669"/>
    <property type="project" value="InterPro"/>
</dbReference>
<evidence type="ECO:0000259" key="11">
    <source>
        <dbReference type="Pfam" id="PF02767"/>
    </source>
</evidence>
<proteinExistence type="inferred from homology"/>
<dbReference type="InterPro" id="IPR022634">
    <property type="entry name" value="DNA_polIII_beta_N"/>
</dbReference>
<dbReference type="InterPro" id="IPR022637">
    <property type="entry name" value="DNA_polIII_beta_cen"/>
</dbReference>
<keyword evidence="5 9" id="KW-0548">Nucleotidyltransferase</keyword>
<evidence type="ECO:0000256" key="9">
    <source>
        <dbReference type="PIRNR" id="PIRNR000804"/>
    </source>
</evidence>
<dbReference type="SMART" id="SM00480">
    <property type="entry name" value="POL3Bc"/>
    <property type="match status" value="1"/>
</dbReference>
<evidence type="ECO:0000256" key="6">
    <source>
        <dbReference type="ARBA" id="ARBA00022705"/>
    </source>
</evidence>
<evidence type="ECO:0000256" key="7">
    <source>
        <dbReference type="ARBA" id="ARBA00022932"/>
    </source>
</evidence>
<dbReference type="AlphaFoldDB" id="A0A0G1XWW1"/>
<keyword evidence="3 9" id="KW-0963">Cytoplasm</keyword>
<evidence type="ECO:0000313" key="14">
    <source>
        <dbReference type="Proteomes" id="UP000034740"/>
    </source>
</evidence>
<sequence length="365" mass="39606">MKFECKTAELFSTVSTTARFSERRASLPVLGSILITAEGDRLLVRATNLECGVEITIPAKIQSEGIVAIPALVFAGFLGNARGNSITALLSGELFKIQSLSASASIKTIPHEDFPLLPRVSAEKSFSIKCSDLSRVIRAVSYCASLSAVKPELQSIMFYADAGKFFAVATDSFRLAEKSVPLNSGGSVPQLLVPVRSASEIMRILESQVGNVEIYYNENQLSFQTDRIYYTGRLLDGTFPNYKQIIPKSFSTESLVLLDDFGIALKSLSVFSDKFAQVSLSIDPSKKTISLTSRNPDVGEQTSTIKTTAKGDAVTISFNSRYLSDGLQSILGESVRLNSNGPGKPMLIKDASDDSFLYIAMPMNR</sequence>
<feature type="domain" description="DNA polymerase III beta sliding clamp N-terminal" evidence="10">
    <location>
        <begin position="1"/>
        <end position="118"/>
    </location>
</feature>
<dbReference type="InterPro" id="IPR046938">
    <property type="entry name" value="DNA_clamp_sf"/>
</dbReference>
<dbReference type="InterPro" id="IPR001001">
    <property type="entry name" value="DNA_polIII_beta"/>
</dbReference>
<dbReference type="Proteomes" id="UP000034740">
    <property type="component" value="Unassembled WGS sequence"/>
</dbReference>
<evidence type="ECO:0000259" key="12">
    <source>
        <dbReference type="Pfam" id="PF02768"/>
    </source>
</evidence>
<dbReference type="GO" id="GO:0006271">
    <property type="term" value="P:DNA strand elongation involved in DNA replication"/>
    <property type="evidence" value="ECO:0007669"/>
    <property type="project" value="TreeGrafter"/>
</dbReference>